<evidence type="ECO:0000256" key="7">
    <source>
        <dbReference type="HAMAP-Rule" id="MF_00523"/>
    </source>
</evidence>
<evidence type="ECO:0000256" key="5">
    <source>
        <dbReference type="ARBA" id="ARBA00023098"/>
    </source>
</evidence>
<evidence type="ECO:0000313" key="9">
    <source>
        <dbReference type="EMBL" id="APB33554.1"/>
    </source>
</evidence>
<dbReference type="GO" id="GO:0043886">
    <property type="term" value="F:structural constituent of carboxysome shell"/>
    <property type="evidence" value="ECO:0007669"/>
    <property type="project" value="UniProtKB-ARBA"/>
</dbReference>
<dbReference type="EC" id="2.3.1.191" evidence="7"/>
<dbReference type="KEGG" id="glt:GlitD10_1234"/>
<evidence type="ECO:0000259" key="8">
    <source>
        <dbReference type="Pfam" id="PF04613"/>
    </source>
</evidence>
<evidence type="ECO:0000256" key="4">
    <source>
        <dbReference type="ARBA" id="ARBA00022737"/>
    </source>
</evidence>
<accession>A0A1J0ACA3</accession>
<dbReference type="Pfam" id="PF14602">
    <property type="entry name" value="Hexapep_2"/>
    <property type="match status" value="2"/>
</dbReference>
<dbReference type="OrthoDB" id="9784739at2"/>
<dbReference type="GO" id="GO:0016020">
    <property type="term" value="C:membrane"/>
    <property type="evidence" value="ECO:0007669"/>
    <property type="project" value="GOC"/>
</dbReference>
<keyword evidence="10" id="KW-1185">Reference proteome</keyword>
<keyword evidence="4 7" id="KW-0677">Repeat</keyword>
<dbReference type="NCBIfam" id="TIGR01853">
    <property type="entry name" value="lipid_A_lpxD"/>
    <property type="match status" value="1"/>
</dbReference>
<dbReference type="InterPro" id="IPR011004">
    <property type="entry name" value="Trimer_LpxA-like_sf"/>
</dbReference>
<feature type="active site" description="Proton acceptor" evidence="7">
    <location>
        <position position="243"/>
    </location>
</feature>
<comment type="subunit">
    <text evidence="7">Homotrimer.</text>
</comment>
<organism evidence="9 10">
    <name type="scientific">Gloeomargarita lithophora Alchichica-D10</name>
    <dbReference type="NCBI Taxonomy" id="1188229"/>
    <lineage>
        <taxon>Bacteria</taxon>
        <taxon>Bacillati</taxon>
        <taxon>Cyanobacteriota</taxon>
        <taxon>Cyanophyceae</taxon>
        <taxon>Gloeomargaritales</taxon>
        <taxon>Gloeomargaritaceae</taxon>
        <taxon>Gloeomargarita</taxon>
    </lineage>
</organism>
<keyword evidence="2 7" id="KW-0441">Lipid A biosynthesis</keyword>
<evidence type="ECO:0000313" key="10">
    <source>
        <dbReference type="Proteomes" id="UP000180235"/>
    </source>
</evidence>
<dbReference type="Proteomes" id="UP000180235">
    <property type="component" value="Chromosome"/>
</dbReference>
<keyword evidence="6 7" id="KW-0012">Acyltransferase</keyword>
<comment type="function">
    <text evidence="7">Catalyzes the N-acylation of UDP-3-O-acylglucosamine using 3-hydroxyacyl-ACP as the acyl donor. Is involved in the biosynthesis of lipid A, a phosphorylated glycolipid that anchors the lipopolysaccharide to the outer membrane of the cell.</text>
</comment>
<dbReference type="GO" id="GO:0103118">
    <property type="term" value="F:UDP-3-O-[(3R)-3-hydroxyacyl]-glucosamine N-acyltransferase activity"/>
    <property type="evidence" value="ECO:0007669"/>
    <property type="project" value="UniProtKB-EC"/>
</dbReference>
<keyword evidence="5 7" id="KW-0443">Lipid metabolism</keyword>
<dbReference type="InterPro" id="IPR007691">
    <property type="entry name" value="LpxD"/>
</dbReference>
<dbReference type="InterPro" id="IPR020573">
    <property type="entry name" value="UDP_GlcNAc_AcTrfase_non-rep"/>
</dbReference>
<dbReference type="AlphaFoldDB" id="A0A1J0ACA3"/>
<dbReference type="GO" id="GO:0009245">
    <property type="term" value="P:lipid A biosynthetic process"/>
    <property type="evidence" value="ECO:0007669"/>
    <property type="project" value="UniProtKB-UniRule"/>
</dbReference>
<dbReference type="InterPro" id="IPR001451">
    <property type="entry name" value="Hexapep"/>
</dbReference>
<comment type="catalytic activity">
    <reaction evidence="7">
        <text>a UDP-3-O-[(3R)-3-hydroxyacyl]-alpha-D-glucosamine + a (3R)-hydroxyacyl-[ACP] = a UDP-2-N,3-O-bis[(3R)-3-hydroxyacyl]-alpha-D-glucosamine + holo-[ACP] + H(+)</text>
        <dbReference type="Rhea" id="RHEA:53836"/>
        <dbReference type="Rhea" id="RHEA-COMP:9685"/>
        <dbReference type="Rhea" id="RHEA-COMP:9945"/>
        <dbReference type="ChEBI" id="CHEBI:15378"/>
        <dbReference type="ChEBI" id="CHEBI:64479"/>
        <dbReference type="ChEBI" id="CHEBI:78827"/>
        <dbReference type="ChEBI" id="CHEBI:137740"/>
        <dbReference type="ChEBI" id="CHEBI:137748"/>
        <dbReference type="EC" id="2.3.1.191"/>
    </reaction>
</comment>
<comment type="similarity">
    <text evidence="7">Belongs to the transferase hexapeptide repeat family. LpxD subfamily.</text>
</comment>
<keyword evidence="1 7" id="KW-0444">Lipid biosynthesis</keyword>
<dbReference type="GO" id="GO:0016410">
    <property type="term" value="F:N-acyltransferase activity"/>
    <property type="evidence" value="ECO:0007669"/>
    <property type="project" value="InterPro"/>
</dbReference>
<dbReference type="RefSeq" id="WP_071454126.1">
    <property type="nucleotide sequence ID" value="NZ_CP017675.1"/>
</dbReference>
<dbReference type="SUPFAM" id="SSF51161">
    <property type="entry name" value="Trimeric LpxA-like enzymes"/>
    <property type="match status" value="1"/>
</dbReference>
<evidence type="ECO:0000256" key="2">
    <source>
        <dbReference type="ARBA" id="ARBA00022556"/>
    </source>
</evidence>
<dbReference type="PANTHER" id="PTHR43378">
    <property type="entry name" value="UDP-3-O-ACYLGLUCOSAMINE N-ACYLTRANSFERASE"/>
    <property type="match status" value="1"/>
</dbReference>
<feature type="domain" description="UDP-3-O-[3-hydroxymyristoyl] glucosamine N-acyltransferase non-repeat region" evidence="8">
    <location>
        <begin position="21"/>
        <end position="92"/>
    </location>
</feature>
<name>A0A1J0ACA3_9CYAN</name>
<dbReference type="PANTHER" id="PTHR43378:SF2">
    <property type="entry name" value="UDP-3-O-ACYLGLUCOSAMINE N-ACYLTRANSFERASE 1, MITOCHONDRIAL-RELATED"/>
    <property type="match status" value="1"/>
</dbReference>
<protein>
    <recommendedName>
        <fullName evidence="7">UDP-3-O-acylglucosamine N-acyltransferase</fullName>
        <ecNumber evidence="7">2.3.1.191</ecNumber>
    </recommendedName>
</protein>
<evidence type="ECO:0000256" key="3">
    <source>
        <dbReference type="ARBA" id="ARBA00022679"/>
    </source>
</evidence>
<dbReference type="GO" id="GO:0031470">
    <property type="term" value="C:carboxysome"/>
    <property type="evidence" value="ECO:0007669"/>
    <property type="project" value="UniProtKB-ARBA"/>
</dbReference>
<reference evidence="9 10" key="1">
    <citation type="submission" date="2016-10" db="EMBL/GenBank/DDBJ databases">
        <title>Description of Gloeomargarita lithophora gen. nov., sp. nov., a thylakoid-bearing basal-branching cyanobacterium with intracellular carbonates, and proposal for Gloeomargaritales ord. nov.</title>
        <authorList>
            <person name="Moreira D."/>
            <person name="Tavera R."/>
            <person name="Benzerara K."/>
            <person name="Skouri-Panet F."/>
            <person name="Couradeau E."/>
            <person name="Gerard E."/>
            <person name="Loussert C."/>
            <person name="Novelo E."/>
            <person name="Zivanovic Y."/>
            <person name="Lopez-Garcia P."/>
        </authorList>
    </citation>
    <scope>NUCLEOTIDE SEQUENCE [LARGE SCALE GENOMIC DNA]</scope>
    <source>
        <strain evidence="9 10">D10</strain>
    </source>
</reference>
<dbReference type="EMBL" id="CP017675">
    <property type="protein sequence ID" value="APB33554.1"/>
    <property type="molecule type" value="Genomic_DNA"/>
</dbReference>
<dbReference type="Gene3D" id="3.40.1390.10">
    <property type="entry name" value="MurE/MurF, N-terminal domain"/>
    <property type="match status" value="1"/>
</dbReference>
<sequence>MLSQFHDLLAHLPSGAHGGGDPTLTGIASLTEAQAGELTFVEHVRFLPQLQTTQATAVILPLDTALQSAAQARGLAWVALPDPRLGFALALNYFYQPAELPPGIHPTAVIDPTATVGEAVRVGARAVVQAGTVLENGVQVGAGVVVGDQVTVGYNSILYANCTIYERTEIGANCIIHSGAVVGSDGFGFVPTPDGWVKMPQSGRVVLEAGVEIGANTCIDRPAVGETRIGQGSKLDNLIHIGHGCRLGAHCALAAQVGLAGGVVLEDWVILGGQVGAANQLRVGSRAQVAAKSGLHQDVPSGAVMAGYPAIPLSLWRKVVAVVQRLPEMYQTWRQLGRRE</sequence>
<gene>
    <name evidence="7 9" type="primary">lpxD</name>
    <name evidence="9" type="ORF">GlitD10_1234</name>
</gene>
<keyword evidence="3 7" id="KW-0808">Transferase</keyword>
<proteinExistence type="inferred from homology"/>
<dbReference type="HAMAP" id="MF_00523">
    <property type="entry name" value="LpxD"/>
    <property type="match status" value="1"/>
</dbReference>
<dbReference type="NCBIfam" id="NF002060">
    <property type="entry name" value="PRK00892.1"/>
    <property type="match status" value="1"/>
</dbReference>
<evidence type="ECO:0000256" key="1">
    <source>
        <dbReference type="ARBA" id="ARBA00022516"/>
    </source>
</evidence>
<dbReference type="STRING" id="1188229.GlitD10_1234"/>
<comment type="pathway">
    <text evidence="7">Bacterial outer membrane biogenesis; LPS lipid A biosynthesis.</text>
</comment>
<dbReference type="Pfam" id="PF04613">
    <property type="entry name" value="LpxD"/>
    <property type="match status" value="1"/>
</dbReference>
<evidence type="ECO:0000256" key="6">
    <source>
        <dbReference type="ARBA" id="ARBA00023315"/>
    </source>
</evidence>
<dbReference type="CDD" id="cd03352">
    <property type="entry name" value="LbH_LpxD"/>
    <property type="match status" value="1"/>
</dbReference>
<dbReference type="UniPathway" id="UPA00973"/>
<dbReference type="Gene3D" id="2.160.10.10">
    <property type="entry name" value="Hexapeptide repeat proteins"/>
    <property type="match status" value="1"/>
</dbReference>